<accession>A0ABZ2D5B2</accession>
<evidence type="ECO:0000313" key="1">
    <source>
        <dbReference type="EMBL" id="WWA46967.1"/>
    </source>
</evidence>
<protein>
    <submittedName>
        <fullName evidence="1">Uncharacterized protein</fullName>
    </submittedName>
</protein>
<name>A0ABZ2D5B2_9SPHN</name>
<sequence length="380" mass="42608">MTIQHRIRMPACQITFDDSRFADSGQATHGYQAATADHCSVAHGRIRTPRMSSQRVVGLDDVTVIADNGTMSRIVYLDQNAWVTLAKGSWDKERYPEEHAALTKVVGMVQAGSIRIPLSFTNIYETSKVNVPHRRANLARTQAVLSSGIVFRGRRRILRETLAAYLADRCKINRPAPQKRWFLSELWFEAAGDYSPESYGFVMSERLLALIRQDPGGALLDYLAFQDEEVRLEAVRRYSASSAQLISRIESRRAVVAGETFAKRKRAYGARLIIDELDLIFDTARALGLNWSSVADIGSSLVRSMVVDVPVLNVESELVVRLEDQGRAISENDLRDIAAFMTVLPLADVIVAEKQFVNLARQARLDERHETMLLTSILDL</sequence>
<keyword evidence="2" id="KW-1185">Reference proteome</keyword>
<dbReference type="Proteomes" id="UP001335183">
    <property type="component" value="Chromosome"/>
</dbReference>
<gene>
    <name evidence="1" type="ORF">V5F89_11975</name>
</gene>
<dbReference type="EMBL" id="CP144918">
    <property type="protein sequence ID" value="WWA46967.1"/>
    <property type="molecule type" value="Genomic_DNA"/>
</dbReference>
<reference evidence="1 2" key="1">
    <citation type="submission" date="2024-02" db="EMBL/GenBank/DDBJ databases">
        <title>The whole genome sequence of five bacterial samples isolated from Abu Dhabi Sabkha-shore region.</title>
        <authorList>
            <person name="Sudalaimuthuasari N."/>
            <person name="Sarfraz B."/>
            <person name="Tuyisabe J.D."/>
            <person name="Mugisha Ntwali L.D.M."/>
            <person name="Ali A.I.A.A."/>
            <person name="Almansoori S.Z.A."/>
            <person name="Alajami H.S.A."/>
            <person name="Almeqbaali A.A.S."/>
            <person name="Kundu B."/>
            <person name="Saeed E.E."/>
            <person name="Sukumarinath V."/>
            <person name="Mishra A.K."/>
            <person name="Hazzouri K.M."/>
            <person name="Almaskari R."/>
            <person name="Sharma A.K."/>
            <person name="Amiri K.M.A."/>
        </authorList>
    </citation>
    <scope>NUCLEOTIDE SEQUENCE [LARGE SCALE GENOMIC DNA]</scope>
    <source>
        <strain evidence="2">kcgeb_sd</strain>
    </source>
</reference>
<dbReference type="RefSeq" id="WP_338445859.1">
    <property type="nucleotide sequence ID" value="NZ_CP144918.1"/>
</dbReference>
<evidence type="ECO:0000313" key="2">
    <source>
        <dbReference type="Proteomes" id="UP001335183"/>
    </source>
</evidence>
<proteinExistence type="predicted"/>
<organism evidence="1 2">
    <name type="scientific">Pelagerythrobacter marensis</name>
    <dbReference type="NCBI Taxonomy" id="543877"/>
    <lineage>
        <taxon>Bacteria</taxon>
        <taxon>Pseudomonadati</taxon>
        <taxon>Pseudomonadota</taxon>
        <taxon>Alphaproteobacteria</taxon>
        <taxon>Sphingomonadales</taxon>
        <taxon>Erythrobacteraceae</taxon>
        <taxon>Pelagerythrobacter</taxon>
    </lineage>
</organism>